<accession>A0A8J9VNC9</accession>
<evidence type="ECO:0000256" key="5">
    <source>
        <dbReference type="ARBA" id="ARBA00022723"/>
    </source>
</evidence>
<dbReference type="PANTHER" id="PTHR11705:SF91">
    <property type="entry name" value="FI01817P-RELATED"/>
    <property type="match status" value="1"/>
</dbReference>
<feature type="active site" description="Proton donor/acceptor" evidence="10">
    <location>
        <position position="341"/>
    </location>
</feature>
<keyword evidence="9" id="KW-0482">Metalloprotease</keyword>
<evidence type="ECO:0000256" key="6">
    <source>
        <dbReference type="ARBA" id="ARBA00022729"/>
    </source>
</evidence>
<keyword evidence="7" id="KW-0378">Hydrolase</keyword>
<proteinExistence type="inferred from homology"/>
<evidence type="ECO:0000256" key="8">
    <source>
        <dbReference type="ARBA" id="ARBA00022833"/>
    </source>
</evidence>
<keyword evidence="6" id="KW-0732">Signal</keyword>
<dbReference type="GO" id="GO:0006508">
    <property type="term" value="P:proteolysis"/>
    <property type="evidence" value="ECO:0007669"/>
    <property type="project" value="UniProtKB-KW"/>
</dbReference>
<keyword evidence="3" id="KW-0121">Carboxypeptidase</keyword>
<evidence type="ECO:0000256" key="9">
    <source>
        <dbReference type="ARBA" id="ARBA00023049"/>
    </source>
</evidence>
<dbReference type="GO" id="GO:0004181">
    <property type="term" value="F:metallocarboxypeptidase activity"/>
    <property type="evidence" value="ECO:0007669"/>
    <property type="project" value="InterPro"/>
</dbReference>
<dbReference type="Pfam" id="PF00246">
    <property type="entry name" value="Peptidase_M14"/>
    <property type="match status" value="1"/>
</dbReference>
<dbReference type="Gene3D" id="3.40.630.10">
    <property type="entry name" value="Zn peptidases"/>
    <property type="match status" value="1"/>
</dbReference>
<dbReference type="PANTHER" id="PTHR11705">
    <property type="entry name" value="PROTEASE FAMILY M14 CARBOXYPEPTIDASE A,B"/>
    <property type="match status" value="1"/>
</dbReference>
<evidence type="ECO:0000256" key="7">
    <source>
        <dbReference type="ARBA" id="ARBA00022801"/>
    </source>
</evidence>
<protein>
    <recommendedName>
        <fullName evidence="11">Peptidase M14 domain-containing protein</fullName>
    </recommendedName>
</protein>
<keyword evidence="13" id="KW-1185">Reference proteome</keyword>
<evidence type="ECO:0000256" key="2">
    <source>
        <dbReference type="ARBA" id="ARBA00005988"/>
    </source>
</evidence>
<organism evidence="12 13">
    <name type="scientific">Brenthis ino</name>
    <name type="common">lesser marbled fritillary</name>
    <dbReference type="NCBI Taxonomy" id="405034"/>
    <lineage>
        <taxon>Eukaryota</taxon>
        <taxon>Metazoa</taxon>
        <taxon>Ecdysozoa</taxon>
        <taxon>Arthropoda</taxon>
        <taxon>Hexapoda</taxon>
        <taxon>Insecta</taxon>
        <taxon>Pterygota</taxon>
        <taxon>Neoptera</taxon>
        <taxon>Endopterygota</taxon>
        <taxon>Lepidoptera</taxon>
        <taxon>Glossata</taxon>
        <taxon>Ditrysia</taxon>
        <taxon>Papilionoidea</taxon>
        <taxon>Nymphalidae</taxon>
        <taxon>Heliconiinae</taxon>
        <taxon>Argynnini</taxon>
        <taxon>Brenthis</taxon>
    </lineage>
</organism>
<dbReference type="PROSITE" id="PS52035">
    <property type="entry name" value="PEPTIDASE_M14"/>
    <property type="match status" value="1"/>
</dbReference>
<dbReference type="GO" id="GO:0008270">
    <property type="term" value="F:zinc ion binding"/>
    <property type="evidence" value="ECO:0007669"/>
    <property type="project" value="InterPro"/>
</dbReference>
<evidence type="ECO:0000256" key="10">
    <source>
        <dbReference type="PROSITE-ProRule" id="PRU01379"/>
    </source>
</evidence>
<keyword evidence="4" id="KW-0645">Protease</keyword>
<dbReference type="InterPro" id="IPR000834">
    <property type="entry name" value="Peptidase_M14"/>
</dbReference>
<evidence type="ECO:0000313" key="12">
    <source>
        <dbReference type="EMBL" id="CAH0725663.1"/>
    </source>
</evidence>
<dbReference type="PROSITE" id="PS00133">
    <property type="entry name" value="CARBOXYPEPT_ZN_2"/>
    <property type="match status" value="1"/>
</dbReference>
<feature type="non-terminal residue" evidence="12">
    <location>
        <position position="390"/>
    </location>
</feature>
<dbReference type="SUPFAM" id="SSF53187">
    <property type="entry name" value="Zn-dependent exopeptidases"/>
    <property type="match status" value="1"/>
</dbReference>
<evidence type="ECO:0000256" key="4">
    <source>
        <dbReference type="ARBA" id="ARBA00022670"/>
    </source>
</evidence>
<dbReference type="FunFam" id="3.40.630.10:FF:000084">
    <property type="entry name" value="Carboxypeptidase B2"/>
    <property type="match status" value="1"/>
</dbReference>
<dbReference type="CDD" id="cd03860">
    <property type="entry name" value="M14_CP_A-B_like"/>
    <property type="match status" value="1"/>
</dbReference>
<keyword evidence="5" id="KW-0479">Metal-binding</keyword>
<dbReference type="GO" id="GO:0005615">
    <property type="term" value="C:extracellular space"/>
    <property type="evidence" value="ECO:0007669"/>
    <property type="project" value="TreeGrafter"/>
</dbReference>
<dbReference type="SMART" id="SM00631">
    <property type="entry name" value="Zn_pept"/>
    <property type="match status" value="1"/>
</dbReference>
<feature type="domain" description="Peptidase M14" evidence="11">
    <location>
        <begin position="82"/>
        <end position="374"/>
    </location>
</feature>
<gene>
    <name evidence="12" type="ORF">BINO364_LOCUS11229</name>
</gene>
<dbReference type="EMBL" id="OV170225">
    <property type="protein sequence ID" value="CAH0725663.1"/>
    <property type="molecule type" value="Genomic_DNA"/>
</dbReference>
<evidence type="ECO:0000256" key="1">
    <source>
        <dbReference type="ARBA" id="ARBA00001947"/>
    </source>
</evidence>
<dbReference type="PRINTS" id="PR00765">
    <property type="entry name" value="CRBOXYPTASEA"/>
</dbReference>
<name>A0A8J9VNC9_9NEOP</name>
<evidence type="ECO:0000256" key="3">
    <source>
        <dbReference type="ARBA" id="ARBA00022645"/>
    </source>
</evidence>
<dbReference type="Proteomes" id="UP000838878">
    <property type="component" value="Chromosome 5"/>
</dbReference>
<evidence type="ECO:0000259" key="11">
    <source>
        <dbReference type="PROSITE" id="PS52035"/>
    </source>
</evidence>
<comment type="cofactor">
    <cofactor evidence="1">
        <name>Zn(2+)</name>
        <dbReference type="ChEBI" id="CHEBI:29105"/>
    </cofactor>
</comment>
<keyword evidence="8" id="KW-0862">Zinc</keyword>
<dbReference type="OrthoDB" id="3626597at2759"/>
<dbReference type="InterPro" id="IPR057247">
    <property type="entry name" value="CARBOXYPEPT_ZN_2"/>
</dbReference>
<sequence>MFAQPYVAKVTVPTINIRNKGSSVMDVMVDANRKMQVEKLLRDRDIHFDVTGTEVNGSRNKSPINVLGPRPRSPKRVLDWKEFYPLHVIYNFMDNLEVQYPSTCTVSSIGQSVEGRDLKMLKISNSNAGNTGVWIDGGIHAREWIAPSVVTYIANELARNFDNLPNSITNKDWYFLPVVNPDGYHYSHTTDRMWRKNRAKVENTYYGVDLNRNFGYYWDRSNEISHEDPSHNNFRGPEPFSEPEASAIKDFILYSATPFKIFLTFHAYSEVITFPWCFSADPCADYVNLLEGGTAMAKAIYDINGRMYKVGNFKDLMYVAAGTSIDWSYGTARIPFSYLIELRSRQHKFVLPRDEIQDCCREIYNGVKALADFVDRKKCLNCTMFYNKNI</sequence>
<dbReference type="AlphaFoldDB" id="A0A8J9VNC9"/>
<reference evidence="12" key="1">
    <citation type="submission" date="2021-12" db="EMBL/GenBank/DDBJ databases">
        <authorList>
            <person name="Martin H S."/>
        </authorList>
    </citation>
    <scope>NUCLEOTIDE SEQUENCE</scope>
</reference>
<comment type="similarity">
    <text evidence="2 10">Belongs to the peptidase M14 family.</text>
</comment>
<evidence type="ECO:0000313" key="13">
    <source>
        <dbReference type="Proteomes" id="UP000838878"/>
    </source>
</evidence>